<comment type="caution">
    <text evidence="1">The sequence shown here is derived from an EMBL/GenBank/DDBJ whole genome shotgun (WGS) entry which is preliminary data.</text>
</comment>
<accession>A0A2T4UPK2</accession>
<dbReference type="AlphaFoldDB" id="A0A2T4UPK2"/>
<sequence length="132" mass="14554">MDFGFTLRETTAREFDPGAEPEEILADRGDDRVCLWESSSIHYGIVTRFTRLDPAEAETVRGMLGSSGGDTEELLGGTRYFQTTVTPAADSVDGVDTESGRSDYLRGELWISTRWIGGAPSGYTRDILEHLD</sequence>
<keyword evidence="2" id="KW-1185">Reference proteome</keyword>
<protein>
    <submittedName>
        <fullName evidence="1">Uncharacterized protein</fullName>
    </submittedName>
</protein>
<gene>
    <name evidence="1" type="ORF">C1I63_00330</name>
</gene>
<reference evidence="1 2" key="1">
    <citation type="submission" date="2018-03" db="EMBL/GenBank/DDBJ databases">
        <title>Bacteriophage NCPPB3778 and a type I-E CRISPR drive the evolution of the US Biological Select Agent, Rathayibacter toxicus.</title>
        <authorList>
            <person name="Davis E.W.II."/>
            <person name="Tabima J.F."/>
            <person name="Weisberg A.J."/>
            <person name="Dantas Lopes L."/>
            <person name="Wiseman M.S."/>
            <person name="Wiseman M.S."/>
            <person name="Pupko T."/>
            <person name="Belcher M.S."/>
            <person name="Sechler A.J."/>
            <person name="Tancos M.A."/>
            <person name="Schroeder B.K."/>
            <person name="Murray T.D."/>
            <person name="Luster D.G."/>
            <person name="Schneider W.L."/>
            <person name="Rogers E."/>
            <person name="Andreote F.D."/>
            <person name="Grunwald N.J."/>
            <person name="Putnam M.L."/>
            <person name="Chang J.H."/>
        </authorList>
    </citation>
    <scope>NUCLEOTIDE SEQUENCE [LARGE SCALE GENOMIC DNA]</scope>
    <source>
        <strain evidence="1 2">DSM 15933</strain>
    </source>
</reference>
<evidence type="ECO:0000313" key="2">
    <source>
        <dbReference type="Proteomes" id="UP000241085"/>
    </source>
</evidence>
<evidence type="ECO:0000313" key="1">
    <source>
        <dbReference type="EMBL" id="PTL71454.1"/>
    </source>
</evidence>
<dbReference type="EMBL" id="PZPL01000001">
    <property type="protein sequence ID" value="PTL71454.1"/>
    <property type="molecule type" value="Genomic_DNA"/>
</dbReference>
<proteinExistence type="predicted"/>
<dbReference type="RefSeq" id="WP_107573331.1">
    <property type="nucleotide sequence ID" value="NZ_PZPL01000001.1"/>
</dbReference>
<name>A0A2T4UPK2_9MICO</name>
<dbReference type="Proteomes" id="UP000241085">
    <property type="component" value="Unassembled WGS sequence"/>
</dbReference>
<organism evidence="1 2">
    <name type="scientific">Rathayibacter caricis DSM 15933</name>
    <dbReference type="NCBI Taxonomy" id="1328867"/>
    <lineage>
        <taxon>Bacteria</taxon>
        <taxon>Bacillati</taxon>
        <taxon>Actinomycetota</taxon>
        <taxon>Actinomycetes</taxon>
        <taxon>Micrococcales</taxon>
        <taxon>Microbacteriaceae</taxon>
        <taxon>Rathayibacter</taxon>
    </lineage>
</organism>